<dbReference type="EC" id="4.1.3.27" evidence="5 15"/>
<keyword evidence="8 15" id="KW-0479">Metal-binding</keyword>
<dbReference type="InterPro" id="IPR005256">
    <property type="entry name" value="Anth_synth_I_PabB"/>
</dbReference>
<gene>
    <name evidence="18" type="primary">trpE2</name>
    <name evidence="15" type="synonym">trpE</name>
    <name evidence="18" type="ORF">CLSA_c23620</name>
</gene>
<keyword evidence="19" id="KW-1185">Reference proteome</keyword>
<evidence type="ECO:0000256" key="5">
    <source>
        <dbReference type="ARBA" id="ARBA00012266"/>
    </source>
</evidence>
<comment type="pathway">
    <text evidence="2 15">Amino-acid biosynthesis; L-tryptophan biosynthesis; L-tryptophan from chorismate: step 1/5.</text>
</comment>
<dbReference type="GO" id="GO:0000162">
    <property type="term" value="P:L-tryptophan biosynthetic process"/>
    <property type="evidence" value="ECO:0007669"/>
    <property type="project" value="UniProtKB-UniPathway"/>
</dbReference>
<dbReference type="PANTHER" id="PTHR11236">
    <property type="entry name" value="AMINOBENZOATE/ANTHRANILATE SYNTHASE"/>
    <property type="match status" value="1"/>
</dbReference>
<dbReference type="HOGENOM" id="CLU_006493_9_3_9"/>
<evidence type="ECO:0000256" key="13">
    <source>
        <dbReference type="ARBA" id="ARBA00025634"/>
    </source>
</evidence>
<protein>
    <recommendedName>
        <fullName evidence="6 15">Anthranilate synthase component 1</fullName>
        <ecNumber evidence="5 15">4.1.3.27</ecNumber>
    </recommendedName>
</protein>
<dbReference type="NCBIfam" id="TIGR00564">
    <property type="entry name" value="trpE_most"/>
    <property type="match status" value="1"/>
</dbReference>
<evidence type="ECO:0000256" key="3">
    <source>
        <dbReference type="ARBA" id="ARBA00009562"/>
    </source>
</evidence>
<evidence type="ECO:0000256" key="11">
    <source>
        <dbReference type="ARBA" id="ARBA00023141"/>
    </source>
</evidence>
<keyword evidence="9 15" id="KW-0822">Tryptophan biosynthesis</keyword>
<comment type="function">
    <text evidence="13 15">Part of a heterotetrameric complex that catalyzes the two-step biosynthesis of anthranilate, an intermediate in the biosynthesis of L-tryptophan. In the first step, the glutamine-binding beta subunit (TrpG) of anthranilate synthase (AS) provides the glutamine amidotransferase activity which generates ammonia as a substrate that, along with chorismate, is used in the second step, catalyzed by the large alpha subunit of AS (TrpE) to produce anthranilate. In the absence of TrpG, TrpE can synthesize anthranilate directly from chorismate and high concentrations of ammonia.</text>
</comment>
<dbReference type="InterPro" id="IPR019999">
    <property type="entry name" value="Anth_synth_I-like"/>
</dbReference>
<evidence type="ECO:0000256" key="7">
    <source>
        <dbReference type="ARBA" id="ARBA00022605"/>
    </source>
</evidence>
<keyword evidence="12 15" id="KW-0456">Lyase</keyword>
<evidence type="ECO:0000313" key="19">
    <source>
        <dbReference type="Proteomes" id="UP000017118"/>
    </source>
</evidence>
<evidence type="ECO:0000259" key="16">
    <source>
        <dbReference type="Pfam" id="PF00425"/>
    </source>
</evidence>
<reference evidence="18 19" key="1">
    <citation type="journal article" date="2013" name="Genome Announc.">
        <title>Complete Genome Sequence of the Solvent Producer Clostridium saccharobutylicum NCP262 (DSM 13864).</title>
        <authorList>
            <person name="Poehlein A."/>
            <person name="Hartwich K."/>
            <person name="Krabben P."/>
            <person name="Ehrenreich A."/>
            <person name="Liebl W."/>
            <person name="Durre P."/>
            <person name="Gottschalk G."/>
            <person name="Daniel R."/>
        </authorList>
    </citation>
    <scope>NUCLEOTIDE SEQUENCE [LARGE SCALE GENOMIC DNA]</scope>
    <source>
        <strain evidence="18">DSM 13864</strain>
    </source>
</reference>
<name>U5MUJ9_CLOSA</name>
<dbReference type="PRINTS" id="PR00095">
    <property type="entry name" value="ANTSNTHASEI"/>
</dbReference>
<evidence type="ECO:0000259" key="17">
    <source>
        <dbReference type="Pfam" id="PF04715"/>
    </source>
</evidence>
<dbReference type="InterPro" id="IPR006805">
    <property type="entry name" value="Anth_synth_I_N"/>
</dbReference>
<proteinExistence type="inferred from homology"/>
<comment type="subunit">
    <text evidence="4 15">Heterotetramer consisting of two non-identical subunits: a beta subunit (TrpG) and a large alpha subunit (TrpE).</text>
</comment>
<feature type="domain" description="Chorismate-utilising enzyme C-terminal" evidence="16">
    <location>
        <begin position="225"/>
        <end position="478"/>
    </location>
</feature>
<evidence type="ECO:0000256" key="9">
    <source>
        <dbReference type="ARBA" id="ARBA00022822"/>
    </source>
</evidence>
<feature type="domain" description="Anthranilate synthase component I N-terminal" evidence="17">
    <location>
        <begin position="52"/>
        <end position="175"/>
    </location>
</feature>
<dbReference type="InterPro" id="IPR015890">
    <property type="entry name" value="Chorismate_C"/>
</dbReference>
<keyword evidence="10 15" id="KW-0460">Magnesium</keyword>
<dbReference type="SUPFAM" id="SSF56322">
    <property type="entry name" value="ADC synthase"/>
    <property type="match status" value="1"/>
</dbReference>
<evidence type="ECO:0000256" key="8">
    <source>
        <dbReference type="ARBA" id="ARBA00022723"/>
    </source>
</evidence>
<evidence type="ECO:0000256" key="12">
    <source>
        <dbReference type="ARBA" id="ARBA00023239"/>
    </source>
</evidence>
<evidence type="ECO:0000256" key="10">
    <source>
        <dbReference type="ARBA" id="ARBA00022842"/>
    </source>
</evidence>
<dbReference type="Pfam" id="PF04715">
    <property type="entry name" value="Anth_synt_I_N"/>
    <property type="match status" value="1"/>
</dbReference>
<dbReference type="GO" id="GO:0004049">
    <property type="term" value="F:anthranilate synthase activity"/>
    <property type="evidence" value="ECO:0007669"/>
    <property type="project" value="UniProtKB-EC"/>
</dbReference>
<evidence type="ECO:0000256" key="2">
    <source>
        <dbReference type="ARBA" id="ARBA00004873"/>
    </source>
</evidence>
<evidence type="ECO:0000256" key="1">
    <source>
        <dbReference type="ARBA" id="ARBA00001946"/>
    </source>
</evidence>
<comment type="similarity">
    <text evidence="3 15">Belongs to the anthranilate synthase component I family.</text>
</comment>
<dbReference type="Gene3D" id="3.60.120.10">
    <property type="entry name" value="Anthranilate synthase"/>
    <property type="match status" value="1"/>
</dbReference>
<dbReference type="EMBL" id="CP006721">
    <property type="protein sequence ID" value="AGX43336.1"/>
    <property type="molecule type" value="Genomic_DNA"/>
</dbReference>
<organism evidence="18 19">
    <name type="scientific">Clostridium saccharobutylicum DSM 13864</name>
    <dbReference type="NCBI Taxonomy" id="1345695"/>
    <lineage>
        <taxon>Bacteria</taxon>
        <taxon>Bacillati</taxon>
        <taxon>Bacillota</taxon>
        <taxon>Clostridia</taxon>
        <taxon>Eubacteriales</taxon>
        <taxon>Clostridiaceae</taxon>
        <taxon>Clostridium</taxon>
    </lineage>
</organism>
<comment type="cofactor">
    <cofactor evidence="1 15">
        <name>Mg(2+)</name>
        <dbReference type="ChEBI" id="CHEBI:18420"/>
    </cofactor>
</comment>
<evidence type="ECO:0000313" key="18">
    <source>
        <dbReference type="EMBL" id="AGX43336.1"/>
    </source>
</evidence>
<dbReference type="Pfam" id="PF00425">
    <property type="entry name" value="Chorismate_bind"/>
    <property type="match status" value="1"/>
</dbReference>
<dbReference type="PANTHER" id="PTHR11236:SF48">
    <property type="entry name" value="ISOCHORISMATE SYNTHASE MENF"/>
    <property type="match status" value="1"/>
</dbReference>
<dbReference type="GO" id="GO:0046872">
    <property type="term" value="F:metal ion binding"/>
    <property type="evidence" value="ECO:0007669"/>
    <property type="project" value="UniProtKB-KW"/>
</dbReference>
<evidence type="ECO:0000256" key="15">
    <source>
        <dbReference type="RuleBase" id="RU364045"/>
    </source>
</evidence>
<dbReference type="AlphaFoldDB" id="U5MUJ9"/>
<evidence type="ECO:0000256" key="14">
    <source>
        <dbReference type="ARBA" id="ARBA00047683"/>
    </source>
</evidence>
<dbReference type="eggNOG" id="COG0147">
    <property type="taxonomic scope" value="Bacteria"/>
</dbReference>
<dbReference type="UniPathway" id="UPA00035">
    <property type="reaction ID" value="UER00040"/>
</dbReference>
<evidence type="ECO:0000256" key="4">
    <source>
        <dbReference type="ARBA" id="ARBA00011575"/>
    </source>
</evidence>
<dbReference type="KEGG" id="csb:CLSA_c23620"/>
<dbReference type="PATRIC" id="fig|1345695.3.peg.2337"/>
<dbReference type="Proteomes" id="UP000017118">
    <property type="component" value="Chromosome"/>
</dbReference>
<evidence type="ECO:0000256" key="6">
    <source>
        <dbReference type="ARBA" id="ARBA00020653"/>
    </source>
</evidence>
<comment type="catalytic activity">
    <reaction evidence="14 15">
        <text>chorismate + L-glutamine = anthranilate + pyruvate + L-glutamate + H(+)</text>
        <dbReference type="Rhea" id="RHEA:21732"/>
        <dbReference type="ChEBI" id="CHEBI:15361"/>
        <dbReference type="ChEBI" id="CHEBI:15378"/>
        <dbReference type="ChEBI" id="CHEBI:16567"/>
        <dbReference type="ChEBI" id="CHEBI:29748"/>
        <dbReference type="ChEBI" id="CHEBI:29985"/>
        <dbReference type="ChEBI" id="CHEBI:58359"/>
        <dbReference type="EC" id="4.1.3.27"/>
    </reaction>
</comment>
<keyword evidence="7 15" id="KW-0028">Amino-acid biosynthesis</keyword>
<accession>U5MUJ9</accession>
<sequence length="487" mass="56052">MVNVKFNLRCIHKKQLSIPKGGKIMINISREDFQEKKNDKAVFSLISEFRGDEITPIRLFDGFKGKRKFIFESGTKENYFGRYSFMGENPYKEIDGNGQEELDEVKKEIRIEFDKNTNPFSFKGGAIGYMGYESIGLYEKKLNFKNPDELNFPIIRFNFYNRYICYDHFTHKVYVIDNILKDDDRKYDEVISSQKEYINSLLYKVTLTEESEEKSDVSFKFHTSRENFIENVKKAREHILAGDIFQIVLSQRMTCETNKSYLEIYRRLREENPSPYMYLIDYDTYQIIGSSPESLVSVRNGKVITNPIAGTRKRGETPEIDSDLEKELMEDKKELAEHVMLVDLGRNDIGKVSKIGTVNVNEFMKVEKFSHVMHITTKVVGDIEDDKDGFDALAACLPAGTVSGAPKIRAMEIIEELEDCKRGIYSGAVGYFSYGGDMDMAIAIRTLLLKDKTAILQAGAGIVYDSVPEKEFDEIQNKLMVLKEVLR</sequence>
<keyword evidence="11 15" id="KW-0057">Aromatic amino acid biosynthesis</keyword>
<dbReference type="InterPro" id="IPR005801">
    <property type="entry name" value="ADC_synthase"/>
</dbReference>